<dbReference type="PANTHER" id="PTHR23088:SF27">
    <property type="entry name" value="DEAMINATED GLUTATHIONE AMIDASE"/>
    <property type="match status" value="1"/>
</dbReference>
<evidence type="ECO:0000313" key="4">
    <source>
        <dbReference type="Proteomes" id="UP000584374"/>
    </source>
</evidence>
<dbReference type="CDD" id="cd07197">
    <property type="entry name" value="nitrilase"/>
    <property type="match status" value="1"/>
</dbReference>
<dbReference type="GO" id="GO:0016787">
    <property type="term" value="F:hydrolase activity"/>
    <property type="evidence" value="ECO:0007669"/>
    <property type="project" value="UniProtKB-KW"/>
</dbReference>
<dbReference type="RefSeq" id="WP_184730000.1">
    <property type="nucleotide sequence ID" value="NZ_JACHIW010000002.1"/>
</dbReference>
<keyword evidence="3" id="KW-0378">Hydrolase</keyword>
<gene>
    <name evidence="3" type="ORF">BJ970_005901</name>
</gene>
<dbReference type="InterPro" id="IPR003010">
    <property type="entry name" value="C-N_Hydrolase"/>
</dbReference>
<evidence type="ECO:0000259" key="2">
    <source>
        <dbReference type="PROSITE" id="PS50263"/>
    </source>
</evidence>
<evidence type="ECO:0000313" key="3">
    <source>
        <dbReference type="EMBL" id="MBB5158302.1"/>
    </source>
</evidence>
<name>A0A840Q721_9PSEU</name>
<evidence type="ECO:0000256" key="1">
    <source>
        <dbReference type="ARBA" id="ARBA00010613"/>
    </source>
</evidence>
<dbReference type="Proteomes" id="UP000584374">
    <property type="component" value="Unassembled WGS sequence"/>
</dbReference>
<dbReference type="SUPFAM" id="SSF56317">
    <property type="entry name" value="Carbon-nitrogen hydrolase"/>
    <property type="match status" value="1"/>
</dbReference>
<dbReference type="PANTHER" id="PTHR23088">
    <property type="entry name" value="NITRILASE-RELATED"/>
    <property type="match status" value="1"/>
</dbReference>
<organism evidence="3 4">
    <name type="scientific">Saccharopolyspora phatthalungensis</name>
    <dbReference type="NCBI Taxonomy" id="664693"/>
    <lineage>
        <taxon>Bacteria</taxon>
        <taxon>Bacillati</taxon>
        <taxon>Actinomycetota</taxon>
        <taxon>Actinomycetes</taxon>
        <taxon>Pseudonocardiales</taxon>
        <taxon>Pseudonocardiaceae</taxon>
        <taxon>Saccharopolyspora</taxon>
    </lineage>
</organism>
<sequence>MAVRIALGQAEAAAGKIADNLLRAAGLADAAGAAGARMLVLPELFACGYDPAAIASDADSWVLPLPPAGRAPDDSSPLAPLTQACSREGIAVLLGAAVPGLPGGRPYNSVVAIDTRGRVRGSYAKAHLWGPEQQAFAPGDALVVAELGGLAFGVGICYDAGFPEFGRAYARAGADALVFSSAFAAGATQPRYRIYHPARAVENTVYTVVANAIGEVAGERYFGCSGAWGPTGDQLTTTGAEPGITAVDIDPLAIAAARKRLPYLAELRTDLLPARPTASPHRIILDA</sequence>
<keyword evidence="4" id="KW-1185">Reference proteome</keyword>
<reference evidence="3 4" key="1">
    <citation type="submission" date="2020-08" db="EMBL/GenBank/DDBJ databases">
        <title>Sequencing the genomes of 1000 actinobacteria strains.</title>
        <authorList>
            <person name="Klenk H.-P."/>
        </authorList>
    </citation>
    <scope>NUCLEOTIDE SEQUENCE [LARGE SCALE GENOMIC DNA]</scope>
    <source>
        <strain evidence="3 4">DSM 45584</strain>
    </source>
</reference>
<feature type="domain" description="CN hydrolase" evidence="2">
    <location>
        <begin position="3"/>
        <end position="251"/>
    </location>
</feature>
<dbReference type="PROSITE" id="PS50263">
    <property type="entry name" value="CN_HYDROLASE"/>
    <property type="match status" value="1"/>
</dbReference>
<dbReference type="InterPro" id="IPR036526">
    <property type="entry name" value="C-N_Hydrolase_sf"/>
</dbReference>
<dbReference type="Gene3D" id="3.60.110.10">
    <property type="entry name" value="Carbon-nitrogen hydrolase"/>
    <property type="match status" value="1"/>
</dbReference>
<protein>
    <submittedName>
        <fullName evidence="3">Putative amidohydrolase</fullName>
    </submittedName>
</protein>
<dbReference type="Pfam" id="PF00795">
    <property type="entry name" value="CN_hydrolase"/>
    <property type="match status" value="1"/>
</dbReference>
<dbReference type="AlphaFoldDB" id="A0A840Q721"/>
<proteinExistence type="inferred from homology"/>
<accession>A0A840Q721</accession>
<dbReference type="EMBL" id="JACHIW010000002">
    <property type="protein sequence ID" value="MBB5158302.1"/>
    <property type="molecule type" value="Genomic_DNA"/>
</dbReference>
<comment type="caution">
    <text evidence="3">The sequence shown here is derived from an EMBL/GenBank/DDBJ whole genome shotgun (WGS) entry which is preliminary data.</text>
</comment>
<comment type="similarity">
    <text evidence="1">Belongs to the carbon-nitrogen hydrolase superfamily. NIT1/NIT2 family.</text>
</comment>